<gene>
    <name evidence="1" type="ORF">TTEB3V08_LOCUS2606</name>
</gene>
<protein>
    <submittedName>
        <fullName evidence="1">Uncharacterized protein</fullName>
    </submittedName>
</protein>
<sequence>MFGTKTNGFIQVRNFSYKSCSPDGKLTLSNLNLKTDLGVLMLSGQASATAVLAPPIKGLGRLYLEEVYLHLCGGRVENNFGKTSTPNRDLNLDLPVTGSPVYYDSNALDHAATEASPD</sequence>
<accession>A0A7R9FIY1</accession>
<evidence type="ECO:0000313" key="1">
    <source>
        <dbReference type="EMBL" id="CAD7454504.1"/>
    </source>
</evidence>
<name>A0A7R9FIY1_9NEOP</name>
<reference evidence="1" key="1">
    <citation type="submission" date="2020-11" db="EMBL/GenBank/DDBJ databases">
        <authorList>
            <person name="Tran Van P."/>
        </authorList>
    </citation>
    <scope>NUCLEOTIDE SEQUENCE</scope>
</reference>
<dbReference type="EMBL" id="OE000622">
    <property type="protein sequence ID" value="CAD7454504.1"/>
    <property type="molecule type" value="Genomic_DNA"/>
</dbReference>
<proteinExistence type="predicted"/>
<dbReference type="AlphaFoldDB" id="A0A7R9FIY1"/>
<organism evidence="1">
    <name type="scientific">Timema tahoe</name>
    <dbReference type="NCBI Taxonomy" id="61484"/>
    <lineage>
        <taxon>Eukaryota</taxon>
        <taxon>Metazoa</taxon>
        <taxon>Ecdysozoa</taxon>
        <taxon>Arthropoda</taxon>
        <taxon>Hexapoda</taxon>
        <taxon>Insecta</taxon>
        <taxon>Pterygota</taxon>
        <taxon>Neoptera</taxon>
        <taxon>Polyneoptera</taxon>
        <taxon>Phasmatodea</taxon>
        <taxon>Timematodea</taxon>
        <taxon>Timematoidea</taxon>
        <taxon>Timematidae</taxon>
        <taxon>Timema</taxon>
    </lineage>
</organism>